<reference evidence="1 2" key="1">
    <citation type="submission" date="2021-06" db="EMBL/GenBank/DDBJ databases">
        <title>Caerostris darwini draft genome.</title>
        <authorList>
            <person name="Kono N."/>
            <person name="Arakawa K."/>
        </authorList>
    </citation>
    <scope>NUCLEOTIDE SEQUENCE [LARGE SCALE GENOMIC DNA]</scope>
</reference>
<organism evidence="1 2">
    <name type="scientific">Caerostris darwini</name>
    <dbReference type="NCBI Taxonomy" id="1538125"/>
    <lineage>
        <taxon>Eukaryota</taxon>
        <taxon>Metazoa</taxon>
        <taxon>Ecdysozoa</taxon>
        <taxon>Arthropoda</taxon>
        <taxon>Chelicerata</taxon>
        <taxon>Arachnida</taxon>
        <taxon>Araneae</taxon>
        <taxon>Araneomorphae</taxon>
        <taxon>Entelegynae</taxon>
        <taxon>Araneoidea</taxon>
        <taxon>Araneidae</taxon>
        <taxon>Caerostris</taxon>
    </lineage>
</organism>
<accession>A0AAV4TQV9</accession>
<evidence type="ECO:0000313" key="1">
    <source>
        <dbReference type="EMBL" id="GIY48870.1"/>
    </source>
</evidence>
<proteinExistence type="predicted"/>
<evidence type="ECO:0000313" key="2">
    <source>
        <dbReference type="Proteomes" id="UP001054837"/>
    </source>
</evidence>
<keyword evidence="2" id="KW-1185">Reference proteome</keyword>
<dbReference type="Proteomes" id="UP001054837">
    <property type="component" value="Unassembled WGS sequence"/>
</dbReference>
<dbReference type="EMBL" id="BPLQ01010163">
    <property type="protein sequence ID" value="GIY48870.1"/>
    <property type="molecule type" value="Genomic_DNA"/>
</dbReference>
<gene>
    <name evidence="1" type="ORF">CDAR_111</name>
</gene>
<dbReference type="AlphaFoldDB" id="A0AAV4TQV9"/>
<comment type="caution">
    <text evidence="1">The sequence shown here is derived from an EMBL/GenBank/DDBJ whole genome shotgun (WGS) entry which is preliminary data.</text>
</comment>
<protein>
    <submittedName>
        <fullName evidence="1">Uncharacterized protein</fullName>
    </submittedName>
</protein>
<sequence length="109" mass="12642">MSNSWISLKLCRRQTAYHRVFLGCRKHANVLWTCRQSEREAVAALLLSMDLLRRERNQHEALGAVQYLRSVLEELLRQRDAGNAILSSLRTEYNNPFPPSFLRLTSLNA</sequence>
<name>A0AAV4TQV9_9ARAC</name>